<dbReference type="InParanoid" id="B9T617"/>
<keyword evidence="3" id="KW-1185">Reference proteome</keyword>
<dbReference type="GO" id="GO:0005634">
    <property type="term" value="C:nucleus"/>
    <property type="evidence" value="ECO:0007669"/>
    <property type="project" value="InterPro"/>
</dbReference>
<protein>
    <recommendedName>
        <fullName evidence="1">K-box domain-containing protein</fullName>
    </recommendedName>
</protein>
<evidence type="ECO:0000313" key="3">
    <source>
        <dbReference type="Proteomes" id="UP000008311"/>
    </source>
</evidence>
<name>B9T617_RICCO</name>
<sequence>MRGEELQGLNIEELQQLEKSLEAGLGRVIEKKGEKIMKEISELQRKGMQLMEENERLRQQV</sequence>
<proteinExistence type="predicted"/>
<dbReference type="PROSITE" id="PS51297">
    <property type="entry name" value="K_BOX"/>
    <property type="match status" value="1"/>
</dbReference>
<evidence type="ECO:0000313" key="2">
    <source>
        <dbReference type="EMBL" id="EEF28702.1"/>
    </source>
</evidence>
<organism evidence="2 3">
    <name type="scientific">Ricinus communis</name>
    <name type="common">Castor bean</name>
    <dbReference type="NCBI Taxonomy" id="3988"/>
    <lineage>
        <taxon>Eukaryota</taxon>
        <taxon>Viridiplantae</taxon>
        <taxon>Streptophyta</taxon>
        <taxon>Embryophyta</taxon>
        <taxon>Tracheophyta</taxon>
        <taxon>Spermatophyta</taxon>
        <taxon>Magnoliopsida</taxon>
        <taxon>eudicotyledons</taxon>
        <taxon>Gunneridae</taxon>
        <taxon>Pentapetalae</taxon>
        <taxon>rosids</taxon>
        <taxon>fabids</taxon>
        <taxon>Malpighiales</taxon>
        <taxon>Euphorbiaceae</taxon>
        <taxon>Acalyphoideae</taxon>
        <taxon>Acalypheae</taxon>
        <taxon>Ricinus</taxon>
    </lineage>
</organism>
<evidence type="ECO:0000259" key="1">
    <source>
        <dbReference type="PROSITE" id="PS51297"/>
    </source>
</evidence>
<dbReference type="GO" id="GO:0003700">
    <property type="term" value="F:DNA-binding transcription factor activity"/>
    <property type="evidence" value="ECO:0007669"/>
    <property type="project" value="InterPro"/>
</dbReference>
<dbReference type="eggNOG" id="KOG0014">
    <property type="taxonomic scope" value="Eukaryota"/>
</dbReference>
<reference evidence="3" key="1">
    <citation type="journal article" date="2010" name="Nat. Biotechnol.">
        <title>Draft genome sequence of the oilseed species Ricinus communis.</title>
        <authorList>
            <person name="Chan A.P."/>
            <person name="Crabtree J."/>
            <person name="Zhao Q."/>
            <person name="Lorenzi H."/>
            <person name="Orvis J."/>
            <person name="Puiu D."/>
            <person name="Melake-Berhan A."/>
            <person name="Jones K.M."/>
            <person name="Redman J."/>
            <person name="Chen G."/>
            <person name="Cahoon E.B."/>
            <person name="Gedil M."/>
            <person name="Stanke M."/>
            <person name="Haas B.J."/>
            <person name="Wortman J.R."/>
            <person name="Fraser-Liggett C.M."/>
            <person name="Ravel J."/>
            <person name="Rabinowicz P.D."/>
        </authorList>
    </citation>
    <scope>NUCLEOTIDE SEQUENCE [LARGE SCALE GENOMIC DNA]</scope>
    <source>
        <strain evidence="3">cv. Hale</strain>
    </source>
</reference>
<accession>B9T617</accession>
<dbReference type="Proteomes" id="UP000008311">
    <property type="component" value="Unassembled WGS sequence"/>
</dbReference>
<dbReference type="EMBL" id="EQ974567">
    <property type="protein sequence ID" value="EEF28702.1"/>
    <property type="molecule type" value="Genomic_DNA"/>
</dbReference>
<dbReference type="AlphaFoldDB" id="B9T617"/>
<dbReference type="InterPro" id="IPR002487">
    <property type="entry name" value="TF_Kbox"/>
</dbReference>
<gene>
    <name evidence="2" type="ORF">RCOM_1055080</name>
</gene>
<dbReference type="STRING" id="3988.B9T617"/>
<dbReference type="Pfam" id="PF01486">
    <property type="entry name" value="K-box"/>
    <property type="match status" value="1"/>
</dbReference>
<feature type="domain" description="K-box" evidence="1">
    <location>
        <begin position="1"/>
        <end position="61"/>
    </location>
</feature>